<feature type="transmembrane region" description="Helical" evidence="2">
    <location>
        <begin position="76"/>
        <end position="94"/>
    </location>
</feature>
<evidence type="ECO:0000256" key="1">
    <source>
        <dbReference type="ARBA" id="ARBA00038097"/>
    </source>
</evidence>
<feature type="transmembrane region" description="Helical" evidence="2">
    <location>
        <begin position="317"/>
        <end position="336"/>
    </location>
</feature>
<reference evidence="4" key="2">
    <citation type="submission" date="2019-06" db="EMBL/GenBank/DDBJ databases">
        <title>Genomics analysis of Aphanomyces spp. identifies a new class of oomycete effector associated with host adaptation.</title>
        <authorList>
            <person name="Gaulin E."/>
        </authorList>
    </citation>
    <scope>NUCLEOTIDE SEQUENCE</scope>
    <source>
        <strain evidence="4">CBS 578.67</strain>
    </source>
</reference>
<keyword evidence="2" id="KW-0472">Membrane</keyword>
<dbReference type="Pfam" id="PF00561">
    <property type="entry name" value="Abhydrolase_1"/>
    <property type="match status" value="1"/>
</dbReference>
<evidence type="ECO:0000313" key="6">
    <source>
        <dbReference type="Proteomes" id="UP000332933"/>
    </source>
</evidence>
<dbReference type="PANTHER" id="PTHR42886">
    <property type="entry name" value="RE40534P-RELATED"/>
    <property type="match status" value="1"/>
</dbReference>
<name>A0A485L833_9STRA</name>
<evidence type="ECO:0000259" key="3">
    <source>
        <dbReference type="Pfam" id="PF00561"/>
    </source>
</evidence>
<dbReference type="EMBL" id="VJMH01006194">
    <property type="protein sequence ID" value="KAF0691160.1"/>
    <property type="molecule type" value="Genomic_DNA"/>
</dbReference>
<evidence type="ECO:0000313" key="4">
    <source>
        <dbReference type="EMBL" id="KAF0691160.1"/>
    </source>
</evidence>
<keyword evidence="2" id="KW-1133">Transmembrane helix</keyword>
<dbReference type="InterPro" id="IPR029058">
    <property type="entry name" value="AB_hydrolase_fold"/>
</dbReference>
<dbReference type="SUPFAM" id="SSF53474">
    <property type="entry name" value="alpha/beta-Hydrolases"/>
    <property type="match status" value="1"/>
</dbReference>
<dbReference type="GO" id="GO:0055088">
    <property type="term" value="P:lipid homeostasis"/>
    <property type="evidence" value="ECO:0007669"/>
    <property type="project" value="TreeGrafter"/>
</dbReference>
<dbReference type="AlphaFoldDB" id="A0A485L833"/>
<reference evidence="5 6" key="1">
    <citation type="submission" date="2019-03" db="EMBL/GenBank/DDBJ databases">
        <authorList>
            <person name="Gaulin E."/>
            <person name="Dumas B."/>
        </authorList>
    </citation>
    <scope>NUCLEOTIDE SEQUENCE [LARGE SCALE GENOMIC DNA]</scope>
    <source>
        <strain evidence="5">CBS 568.67</strain>
    </source>
</reference>
<keyword evidence="6" id="KW-1185">Reference proteome</keyword>
<comment type="similarity">
    <text evidence="1">Belongs to the peptidase S33 family. ABHD4/ABHD5 subfamily.</text>
</comment>
<dbReference type="GO" id="GO:0006654">
    <property type="term" value="P:phosphatidic acid biosynthetic process"/>
    <property type="evidence" value="ECO:0007669"/>
    <property type="project" value="TreeGrafter"/>
</dbReference>
<feature type="domain" description="AB hydrolase-1" evidence="3">
    <location>
        <begin position="196"/>
        <end position="311"/>
    </location>
</feature>
<dbReference type="Proteomes" id="UP000332933">
    <property type="component" value="Unassembled WGS sequence"/>
</dbReference>
<dbReference type="PRINTS" id="PR00111">
    <property type="entry name" value="ABHYDROLASE"/>
</dbReference>
<accession>A0A485L833</accession>
<organism evidence="5 6">
    <name type="scientific">Aphanomyces stellatus</name>
    <dbReference type="NCBI Taxonomy" id="120398"/>
    <lineage>
        <taxon>Eukaryota</taxon>
        <taxon>Sar</taxon>
        <taxon>Stramenopiles</taxon>
        <taxon>Oomycota</taxon>
        <taxon>Saprolegniomycetes</taxon>
        <taxon>Saprolegniales</taxon>
        <taxon>Verrucalvaceae</taxon>
        <taxon>Aphanomyces</taxon>
    </lineage>
</organism>
<keyword evidence="2" id="KW-0812">Transmembrane</keyword>
<dbReference type="GO" id="GO:0042171">
    <property type="term" value="F:lysophosphatidic acid acyltransferase activity"/>
    <property type="evidence" value="ECO:0007669"/>
    <property type="project" value="TreeGrafter"/>
</dbReference>
<dbReference type="PANTHER" id="PTHR42886:SF29">
    <property type="entry name" value="PUMMELIG, ISOFORM A"/>
    <property type="match status" value="1"/>
</dbReference>
<gene>
    <name evidence="5" type="primary">Aste57867_17558</name>
    <name evidence="4" type="ORF">As57867_017498</name>
    <name evidence="5" type="ORF">ASTE57867_17558</name>
</gene>
<protein>
    <submittedName>
        <fullName evidence="5">Aste57867_17558 protein</fullName>
    </submittedName>
</protein>
<dbReference type="InterPro" id="IPR000073">
    <property type="entry name" value="AB_hydrolase_1"/>
</dbReference>
<dbReference type="GO" id="GO:0052689">
    <property type="term" value="F:carboxylic ester hydrolase activity"/>
    <property type="evidence" value="ECO:0007669"/>
    <property type="project" value="TreeGrafter"/>
</dbReference>
<sequence>MSTWTTLRNVLLALLALPFLLLWSFVAWVLTIPAWIAAVVTFGTVLGLSLGASVYDPLIAISAALLLLFLLRKYTLGQGAVVAAAIAVIVYRRTTETTSTSLLGACSFCSASCLTPSLPHADTQTVLACVLLVWTWLCAARVWIPARLETLTQIENDLYKSKLVTPYSMDIVAGLGTVHVPYCGDATDDARLPPMTLVLVHGYGAGNGFWAHSLQQMAKHFDVYAVEWNGIGRSDRPAPPKTYDEAEVFFVASLETWRHALGLDRFVLCGHSMGGIFVTNFAILHPQHVEHLILASPAGVGLPPPSPPTNRPLRRRIFLAFLRLGIPPMAVIRFVGPFGPHLVRWFIHGRMLRFPESNVLRTGEMDVTLACAYIYHNWALPRSGEAALFTHLGPGASTPRPLMELLLPGQVHWPVTFIYGGDGDWMDPAKGKDVVDRLHRAQQYAAFRTVPSAGHQLVLDNPAGFNAALIESVAHGLRGSPFPPTNKMDRRTSRE</sequence>
<dbReference type="OrthoDB" id="7457040at2759"/>
<evidence type="ECO:0000256" key="2">
    <source>
        <dbReference type="SAM" id="Phobius"/>
    </source>
</evidence>
<proteinExistence type="inferred from homology"/>
<dbReference type="EMBL" id="CAADRA010006215">
    <property type="protein sequence ID" value="VFT94310.1"/>
    <property type="molecule type" value="Genomic_DNA"/>
</dbReference>
<evidence type="ECO:0000313" key="5">
    <source>
        <dbReference type="EMBL" id="VFT94310.1"/>
    </source>
</evidence>
<dbReference type="Gene3D" id="3.40.50.1820">
    <property type="entry name" value="alpha/beta hydrolase"/>
    <property type="match status" value="1"/>
</dbReference>